<keyword evidence="1" id="KW-0175">Coiled coil</keyword>
<evidence type="ECO:0000313" key="3">
    <source>
        <dbReference type="Proteomes" id="UP001159405"/>
    </source>
</evidence>
<feature type="coiled-coil region" evidence="1">
    <location>
        <begin position="68"/>
        <end position="95"/>
    </location>
</feature>
<evidence type="ECO:0000313" key="2">
    <source>
        <dbReference type="EMBL" id="CAH3167045.1"/>
    </source>
</evidence>
<dbReference type="Proteomes" id="UP001159405">
    <property type="component" value="Unassembled WGS sequence"/>
</dbReference>
<dbReference type="EMBL" id="CALNXK010000139">
    <property type="protein sequence ID" value="CAH3167045.1"/>
    <property type="molecule type" value="Genomic_DNA"/>
</dbReference>
<organism evidence="2 3">
    <name type="scientific">Porites lobata</name>
    <dbReference type="NCBI Taxonomy" id="104759"/>
    <lineage>
        <taxon>Eukaryota</taxon>
        <taxon>Metazoa</taxon>
        <taxon>Cnidaria</taxon>
        <taxon>Anthozoa</taxon>
        <taxon>Hexacorallia</taxon>
        <taxon>Scleractinia</taxon>
        <taxon>Fungiina</taxon>
        <taxon>Poritidae</taxon>
        <taxon>Porites</taxon>
    </lineage>
</organism>
<name>A0ABN8QM01_9CNID</name>
<comment type="caution">
    <text evidence="2">The sequence shown here is derived from an EMBL/GenBank/DDBJ whole genome shotgun (WGS) entry which is preliminary data.</text>
</comment>
<gene>
    <name evidence="2" type="ORF">PLOB_00008017</name>
</gene>
<accession>A0ABN8QM01</accession>
<reference evidence="2 3" key="1">
    <citation type="submission" date="2022-05" db="EMBL/GenBank/DDBJ databases">
        <authorList>
            <consortium name="Genoscope - CEA"/>
            <person name="William W."/>
        </authorList>
    </citation>
    <scope>NUCLEOTIDE SEQUENCE [LARGE SCALE GENOMIC DNA]</scope>
</reference>
<keyword evidence="3" id="KW-1185">Reference proteome</keyword>
<evidence type="ECO:0000256" key="1">
    <source>
        <dbReference type="SAM" id="Coils"/>
    </source>
</evidence>
<protein>
    <submittedName>
        <fullName evidence="2">Uncharacterized protein</fullName>
    </submittedName>
</protein>
<sequence>MAASKPKRSVKQPLNPDFVYDFPAMVFPTDFDPNATTSAAAQSAAQVPATTPAVTGAVAKTKSTKSANIQDQLELERLKQQNLQLELKLLSQKEKLGAEAPQTTQDKMLADARGQLMHDQSQEKILASLMNELTPLSREEQNQLANPTFPVMQQLKASAKGHTVFSAKGTLDYDKIDISEFVCLS</sequence>
<proteinExistence type="predicted"/>